<accession>A0AA43QHR5</accession>
<dbReference type="EMBL" id="JAPUFD010000004">
    <property type="protein sequence ID" value="MDI1486786.1"/>
    <property type="molecule type" value="Genomic_DNA"/>
</dbReference>
<proteinExistence type="predicted"/>
<name>A0AA43QHR5_9LECA</name>
<evidence type="ECO:0000313" key="2">
    <source>
        <dbReference type="EMBL" id="MDI1486786.1"/>
    </source>
</evidence>
<feature type="compositionally biased region" description="Low complexity" evidence="1">
    <location>
        <begin position="588"/>
        <end position="606"/>
    </location>
</feature>
<evidence type="ECO:0000256" key="1">
    <source>
        <dbReference type="SAM" id="MobiDB-lite"/>
    </source>
</evidence>
<gene>
    <name evidence="2" type="ORF">OHK93_006047</name>
</gene>
<protein>
    <submittedName>
        <fullName evidence="2">Uncharacterized protein</fullName>
    </submittedName>
</protein>
<feature type="region of interest" description="Disordered" evidence="1">
    <location>
        <begin position="579"/>
        <end position="622"/>
    </location>
</feature>
<feature type="region of interest" description="Disordered" evidence="1">
    <location>
        <begin position="71"/>
        <end position="125"/>
    </location>
</feature>
<sequence length="622" mass="68266">MTGKKDVTQEVLLTHGQRVAVNTYYTTRDQHGALPVRAETKEEKMRLYYRFANASQRALLAPAWRHAYENNTPFPSSAGTPANPPPPVTAADTQGKKRKLEDSSHADSDTAASDNTPQPTSRSRGLLQEHFGGSQLQRAQTIKSPPYVKFPKELASAPYSAQVHFPVILTSDKGTFKIDVEAHPGSQDIQSLFDIMAKKADQLLDATDDFIFSDELDMDFETQAHMEFYAQAFPTLADGISCLSARSSSRHPRFTKSNSRKWLANIVKNAKAYKDSIPEDEKAREISNLLPDNQILVRLMAAEKAPAVPWEEHMGILSSIHGVHIQTAERIRRELVAYGAVVAHVSDNLVRQRTFVLAALQLLLAVYGHQGFISRTLPKPTITYPGFPSTILGEPNPVTPDPFFASDGNFNTVPTAGGLCAACHGPIKELPKVLVSAIVPGHACRCEECDPGHSRQIEQDALTRLRTEEQAKLEATAAHQFKDAYVAAHRDELEAQAKEAFDKQYAEARLADVVEELVRSKLSEGLKLEKAGLETKIRAELEEEVDRRVEGKLRAKRLEEKQKLLDQYKDLDGAMDGATDGIADGAQGEATDGAADGIADGAQGEATDTTHDETEGEIAQEV</sequence>
<feature type="compositionally biased region" description="Basic and acidic residues" evidence="1">
    <location>
        <begin position="99"/>
        <end position="108"/>
    </location>
</feature>
<dbReference type="Proteomes" id="UP001161017">
    <property type="component" value="Unassembled WGS sequence"/>
</dbReference>
<reference evidence="2" key="1">
    <citation type="journal article" date="2023" name="Genome Biol. Evol.">
        <title>First Whole Genome Sequence and Flow Cytometry Genome Size Data for the Lichen-Forming Fungus Ramalina farinacea (Ascomycota).</title>
        <authorList>
            <person name="Llewellyn T."/>
            <person name="Mian S."/>
            <person name="Hill R."/>
            <person name="Leitch I.J."/>
            <person name="Gaya E."/>
        </authorList>
    </citation>
    <scope>NUCLEOTIDE SEQUENCE</scope>
    <source>
        <strain evidence="2">LIQ254RAFAR</strain>
    </source>
</reference>
<evidence type="ECO:0000313" key="3">
    <source>
        <dbReference type="Proteomes" id="UP001161017"/>
    </source>
</evidence>
<organism evidence="2 3">
    <name type="scientific">Ramalina farinacea</name>
    <dbReference type="NCBI Taxonomy" id="258253"/>
    <lineage>
        <taxon>Eukaryota</taxon>
        <taxon>Fungi</taxon>
        <taxon>Dikarya</taxon>
        <taxon>Ascomycota</taxon>
        <taxon>Pezizomycotina</taxon>
        <taxon>Lecanoromycetes</taxon>
        <taxon>OSLEUM clade</taxon>
        <taxon>Lecanoromycetidae</taxon>
        <taxon>Lecanorales</taxon>
        <taxon>Lecanorineae</taxon>
        <taxon>Ramalinaceae</taxon>
        <taxon>Ramalina</taxon>
    </lineage>
</organism>
<comment type="caution">
    <text evidence="2">The sequence shown here is derived from an EMBL/GenBank/DDBJ whole genome shotgun (WGS) entry which is preliminary data.</text>
</comment>
<keyword evidence="3" id="KW-1185">Reference proteome</keyword>
<dbReference type="AlphaFoldDB" id="A0AA43QHR5"/>